<feature type="compositionally biased region" description="Acidic residues" evidence="1">
    <location>
        <begin position="340"/>
        <end position="351"/>
    </location>
</feature>
<proteinExistence type="predicted"/>
<accession>A0A0H3U9N3</accession>
<sequence length="618" mass="70974">MSASVDKTLLKAHPEYYISEELNNVLNVNDDKVLKKYPMDAEGTMKMLDDYGVFLSTTGSFGAYCMYQYERQANVSTLDIKTEAKSSFTFFATPPKVDEVPTESALMYFIYMYFGIDVNAWKAEFKRAVSSDESKYRKVVKSNTSSVRFGGNCLTETDITKWSATDNPDNWNLLSFSANGEYYDDASNLVSILDLAEYSEEDLYDKNKRVYWIYQVLMGADGVFMGEDCQYARERLKVPDSNNRTILADVYVVVNYPKDANDETTFVDQPKIMVWKDYDDVEHIYQPLIINRYGGNMTNGYDNHPSMEGYGFLIGYCNSYASRYAPIFDFIAPQSPYYLSEEDDESEEDSGSESNSGDRGRGFKGRTLVVYYALDDWKNCSGIKDILIGNFDTNEGYDSSQNPLDFLYDYTRRGASVYDAYDAGDLEYRSCDDAAIYVEYVPKALQARNYEYVTGIGLVAGCDKRRGCTLDWNLGWPFATTSGTELTLTDRRAYEYYWSPASADSLYISVPVRRPLVKEDKKVHKFKVKDLKEVDGVKCIYHDTDKRMVFDPTKGSERYGDEFRPAFFTHEGADCISDNTQKYLGRDKIYLNYTTKHLEYEYRTPARQAKLFPYSEKK</sequence>
<reference evidence="2" key="1">
    <citation type="submission" date="2013-08" db="EMBL/GenBank/DDBJ databases">
        <title>Comparison of modified E. coli strains.</title>
        <authorList>
            <person name="Juergensen J."/>
            <person name="Bonge A."/>
            <person name="Streit W.R."/>
        </authorList>
    </citation>
    <scope>NUCLEOTIDE SEQUENCE</scope>
</reference>
<evidence type="ECO:0000256" key="1">
    <source>
        <dbReference type="SAM" id="MobiDB-lite"/>
    </source>
</evidence>
<protein>
    <submittedName>
        <fullName evidence="2">Uncharacterized protein</fullName>
    </submittedName>
</protein>
<feature type="region of interest" description="Disordered" evidence="1">
    <location>
        <begin position="339"/>
        <end position="360"/>
    </location>
</feature>
<evidence type="ECO:0000313" key="2">
    <source>
        <dbReference type="EMBL" id="AIF26523.1"/>
    </source>
</evidence>
<name>A0A0H3U9N3_9BACT</name>
<organism evidence="2">
    <name type="scientific">uncultured bacterium fosmid pJB42G5</name>
    <dbReference type="NCBI Taxonomy" id="1478064"/>
    <lineage>
        <taxon>Bacteria</taxon>
        <taxon>environmental samples</taxon>
    </lineage>
</organism>
<dbReference type="AlphaFoldDB" id="A0A0H3U9N3"/>
<dbReference type="EMBL" id="KF540236">
    <property type="protein sequence ID" value="AIF26523.1"/>
    <property type="molecule type" value="Genomic_DNA"/>
</dbReference>